<dbReference type="Proteomes" id="UP000002385">
    <property type="component" value="Plasmid pCMU02"/>
</dbReference>
<gene>
    <name evidence="1" type="ordered locus">Mchl_5775</name>
</gene>
<dbReference type="EMBL" id="CP001300">
    <property type="protein sequence ID" value="ACK86486.1"/>
    <property type="molecule type" value="Genomic_DNA"/>
</dbReference>
<reference evidence="1 2" key="1">
    <citation type="submission" date="2008-12" db="EMBL/GenBank/DDBJ databases">
        <title>Complete sequence of plasmid2 of Methylobacterium chloromethanicum CM4.</title>
        <authorList>
            <consortium name="US DOE Joint Genome Institute"/>
            <person name="Lucas S."/>
            <person name="Copeland A."/>
            <person name="Lapidus A."/>
            <person name="Glavina del Rio T."/>
            <person name="Dalin E."/>
            <person name="Tice H."/>
            <person name="Bruce D."/>
            <person name="Goodwin L."/>
            <person name="Pitluck S."/>
            <person name="Chertkov O."/>
            <person name="Brettin T."/>
            <person name="Detter J.C."/>
            <person name="Han C."/>
            <person name="Larimer F."/>
            <person name="Land M."/>
            <person name="Hauser L."/>
            <person name="Kyrpides N."/>
            <person name="Mikhailova N."/>
            <person name="Marx C."/>
            <person name="Richardson P."/>
        </authorList>
    </citation>
    <scope>NUCLEOTIDE SEQUENCE [LARGE SCALE GENOMIC DNA]</scope>
    <source>
        <strain evidence="2">CM4 / NCIMB 13688</strain>
        <plasmid evidence="1 2">pCMU02</plasmid>
    </source>
</reference>
<proteinExistence type="predicted"/>
<protein>
    <submittedName>
        <fullName evidence="1">Uncharacterized protein</fullName>
    </submittedName>
</protein>
<dbReference type="HOGENOM" id="CLU_2666871_0_0_5"/>
<accession>B7L3S8</accession>
<evidence type="ECO:0000313" key="1">
    <source>
        <dbReference type="EMBL" id="ACK86486.1"/>
    </source>
</evidence>
<geneLocation type="plasmid" evidence="1 2">
    <name>pCMU02</name>
</geneLocation>
<sequence length="75" mass="8424">MSPVRAHTVAQWIADGYSGLRVMRCPACGEETFQTWEQLCARLYEDVIVVAQRIRCRECHQPPAGLAVVTYKDAA</sequence>
<evidence type="ECO:0000313" key="2">
    <source>
        <dbReference type="Proteomes" id="UP000002385"/>
    </source>
</evidence>
<dbReference type="RefSeq" id="WP_012606470.1">
    <property type="nucleotide sequence ID" value="NC_011760.1"/>
</dbReference>
<reference evidence="1 2" key="2">
    <citation type="journal article" date="2012" name="J. Bacteriol.">
        <title>Complete genome sequences of six strains of the genus Methylobacterium.</title>
        <authorList>
            <person name="Marx C.J."/>
            <person name="Bringel F."/>
            <person name="Chistoserdova L."/>
            <person name="Moulin L."/>
            <person name="Farhan Ul Haque M."/>
            <person name="Fleischman D.E."/>
            <person name="Gruffaz C."/>
            <person name="Jourand P."/>
            <person name="Knief C."/>
            <person name="Lee M.C."/>
            <person name="Muller E.E."/>
            <person name="Nadalig T."/>
            <person name="Peyraud R."/>
            <person name="Roselli S."/>
            <person name="Russ L."/>
            <person name="Goodwin L.A."/>
            <person name="Ivanova N."/>
            <person name="Kyrpides N."/>
            <person name="Lajus A."/>
            <person name="Land M.L."/>
            <person name="Medigue C."/>
            <person name="Mikhailova N."/>
            <person name="Nolan M."/>
            <person name="Woyke T."/>
            <person name="Stolyar S."/>
            <person name="Vorholt J.A."/>
            <person name="Vuilleumier S."/>
        </authorList>
    </citation>
    <scope>NUCLEOTIDE SEQUENCE [LARGE SCALE GENOMIC DNA]</scope>
    <source>
        <strain evidence="2">CM4 / NCIMB 13688</strain>
        <plasmid evidence="1 2">pCMU02</plasmid>
    </source>
</reference>
<keyword evidence="1" id="KW-0614">Plasmid</keyword>
<name>B7L3S8_METC4</name>
<dbReference type="KEGG" id="mch:Mchl_5775"/>
<dbReference type="AlphaFoldDB" id="B7L3S8"/>
<organism evidence="1 2">
    <name type="scientific">Methylorubrum extorquens (strain CM4 / NCIMB 13688)</name>
    <name type="common">Methylobacterium extorquens</name>
    <dbReference type="NCBI Taxonomy" id="440085"/>
    <lineage>
        <taxon>Bacteria</taxon>
        <taxon>Pseudomonadati</taxon>
        <taxon>Pseudomonadota</taxon>
        <taxon>Alphaproteobacteria</taxon>
        <taxon>Hyphomicrobiales</taxon>
        <taxon>Methylobacteriaceae</taxon>
        <taxon>Methylorubrum</taxon>
    </lineage>
</organism>